<dbReference type="InterPro" id="IPR004101">
    <property type="entry name" value="Mur_ligase_C"/>
</dbReference>
<dbReference type="Gene3D" id="3.40.1190.10">
    <property type="entry name" value="Mur-like, catalytic domain"/>
    <property type="match status" value="1"/>
</dbReference>
<dbReference type="Proteomes" id="UP000229370">
    <property type="component" value="Unassembled WGS sequence"/>
</dbReference>
<keyword evidence="1" id="KW-0436">Ligase</keyword>
<dbReference type="Gene3D" id="3.90.190.20">
    <property type="entry name" value="Mur ligase, C-terminal domain"/>
    <property type="match status" value="1"/>
</dbReference>
<dbReference type="SUPFAM" id="SSF53244">
    <property type="entry name" value="MurD-like peptide ligases, peptide-binding domain"/>
    <property type="match status" value="1"/>
</dbReference>
<dbReference type="AlphaFoldDB" id="A0A2M8GM01"/>
<evidence type="ECO:0000256" key="1">
    <source>
        <dbReference type="ARBA" id="ARBA00022598"/>
    </source>
</evidence>
<organism evidence="6 7">
    <name type="scientific">Candidatus Roizmanbacteria bacterium CG_4_8_14_3_um_filter_36_10</name>
    <dbReference type="NCBI Taxonomy" id="1974834"/>
    <lineage>
        <taxon>Bacteria</taxon>
        <taxon>Candidatus Roizmaniibacteriota</taxon>
    </lineage>
</organism>
<sequence>MSSYQPKGIKKIFHSIRRTLARNWLSLFHPVQIAITGSQGKTNTAQTLGQVLSRFGPTLVTDINLDTIYNVPITALKNRPWTKYLIWELGVDHSDEMDLHLEIARPTIAIITGISPVHTDKEHLGSLERLIKEKRKLIEALPNNGIAILNYDDNNVRQMANYTQAQILFYGTDKKCDVYATDIKVSLEKTSFVLHDKKNILDMATKLIGTQHIYTIMSTYLVVRTLFPKNDQAVVTFRKVVANLSPLKSRMSVEPGPIGTTVLNDSLRANPESVRAGLETLSVINYKLGKKIAVLGVMGELENPRLEHERSGKQIIDYPPDIVICLGDWRKYTYEIAVKSGHPTNKIFFAKDVFDAADILKTVIKKGDLIYLKGSFLRNLKRILQILDGQKVCCHADICPYEHCGY</sequence>
<feature type="domain" description="Mur ligase central" evidence="5">
    <location>
        <begin position="35"/>
        <end position="219"/>
    </location>
</feature>
<evidence type="ECO:0000313" key="7">
    <source>
        <dbReference type="Proteomes" id="UP000229370"/>
    </source>
</evidence>
<evidence type="ECO:0000256" key="2">
    <source>
        <dbReference type="ARBA" id="ARBA00022741"/>
    </source>
</evidence>
<dbReference type="GO" id="GO:0016881">
    <property type="term" value="F:acid-amino acid ligase activity"/>
    <property type="evidence" value="ECO:0007669"/>
    <property type="project" value="InterPro"/>
</dbReference>
<dbReference type="InterPro" id="IPR036615">
    <property type="entry name" value="Mur_ligase_C_dom_sf"/>
</dbReference>
<name>A0A2M8GM01_9BACT</name>
<dbReference type="SUPFAM" id="SSF53623">
    <property type="entry name" value="MurD-like peptide ligases, catalytic domain"/>
    <property type="match status" value="1"/>
</dbReference>
<feature type="domain" description="Mur ligase C-terminal" evidence="4">
    <location>
        <begin position="250"/>
        <end position="376"/>
    </location>
</feature>
<dbReference type="EMBL" id="PFQK01000067">
    <property type="protein sequence ID" value="PJC81580.1"/>
    <property type="molecule type" value="Genomic_DNA"/>
</dbReference>
<dbReference type="Pfam" id="PF08245">
    <property type="entry name" value="Mur_ligase_M"/>
    <property type="match status" value="1"/>
</dbReference>
<keyword evidence="2" id="KW-0547">Nucleotide-binding</keyword>
<evidence type="ECO:0000259" key="4">
    <source>
        <dbReference type="Pfam" id="PF02875"/>
    </source>
</evidence>
<dbReference type="InterPro" id="IPR013221">
    <property type="entry name" value="Mur_ligase_cen"/>
</dbReference>
<evidence type="ECO:0000256" key="3">
    <source>
        <dbReference type="ARBA" id="ARBA00022840"/>
    </source>
</evidence>
<dbReference type="GO" id="GO:0005524">
    <property type="term" value="F:ATP binding"/>
    <property type="evidence" value="ECO:0007669"/>
    <property type="project" value="UniProtKB-KW"/>
</dbReference>
<gene>
    <name evidence="6" type="ORF">CO007_03965</name>
</gene>
<dbReference type="InterPro" id="IPR036565">
    <property type="entry name" value="Mur-like_cat_sf"/>
</dbReference>
<protein>
    <submittedName>
        <fullName evidence="6">Uncharacterized protein</fullName>
    </submittedName>
</protein>
<evidence type="ECO:0000313" key="6">
    <source>
        <dbReference type="EMBL" id="PJC81580.1"/>
    </source>
</evidence>
<dbReference type="PANTHER" id="PTHR43024:SF1">
    <property type="entry name" value="UDP-N-ACETYLMURAMOYL-TRIPEPTIDE--D-ALANYL-D-ALANINE LIGASE"/>
    <property type="match status" value="1"/>
</dbReference>
<evidence type="ECO:0000259" key="5">
    <source>
        <dbReference type="Pfam" id="PF08245"/>
    </source>
</evidence>
<proteinExistence type="predicted"/>
<accession>A0A2M8GM01</accession>
<reference evidence="7" key="1">
    <citation type="submission" date="2017-09" db="EMBL/GenBank/DDBJ databases">
        <title>Depth-based differentiation of microbial function through sediment-hosted aquifers and enrichment of novel symbionts in the deep terrestrial subsurface.</title>
        <authorList>
            <person name="Probst A.J."/>
            <person name="Ladd B."/>
            <person name="Jarett J.K."/>
            <person name="Geller-Mcgrath D.E."/>
            <person name="Sieber C.M.K."/>
            <person name="Emerson J.B."/>
            <person name="Anantharaman K."/>
            <person name="Thomas B.C."/>
            <person name="Malmstrom R."/>
            <person name="Stieglmeier M."/>
            <person name="Klingl A."/>
            <person name="Woyke T."/>
            <person name="Ryan C.M."/>
            <person name="Banfield J.F."/>
        </authorList>
    </citation>
    <scope>NUCLEOTIDE SEQUENCE [LARGE SCALE GENOMIC DNA]</scope>
</reference>
<dbReference type="Pfam" id="PF02875">
    <property type="entry name" value="Mur_ligase_C"/>
    <property type="match status" value="1"/>
</dbReference>
<keyword evidence="3" id="KW-0067">ATP-binding</keyword>
<dbReference type="PANTHER" id="PTHR43024">
    <property type="entry name" value="UDP-N-ACETYLMURAMOYL-TRIPEPTIDE--D-ALANYL-D-ALANINE LIGASE"/>
    <property type="match status" value="1"/>
</dbReference>
<dbReference type="InterPro" id="IPR051046">
    <property type="entry name" value="MurCDEF_CellWall_CoF430Synth"/>
</dbReference>
<comment type="caution">
    <text evidence="6">The sequence shown here is derived from an EMBL/GenBank/DDBJ whole genome shotgun (WGS) entry which is preliminary data.</text>
</comment>